<reference evidence="1" key="2">
    <citation type="submission" date="2020-11" db="EMBL/GenBank/DDBJ databases">
        <authorList>
            <person name="McCartney M.A."/>
            <person name="Auch B."/>
            <person name="Kono T."/>
            <person name="Mallez S."/>
            <person name="Becker A."/>
            <person name="Gohl D.M."/>
            <person name="Silverstein K.A.T."/>
            <person name="Koren S."/>
            <person name="Bechman K.B."/>
            <person name="Herman A."/>
            <person name="Abrahante J.E."/>
            <person name="Garbe J."/>
        </authorList>
    </citation>
    <scope>NUCLEOTIDE SEQUENCE</scope>
    <source>
        <strain evidence="1">Duluth1</strain>
        <tissue evidence="1">Whole animal</tissue>
    </source>
</reference>
<comment type="caution">
    <text evidence="1">The sequence shown here is derived from an EMBL/GenBank/DDBJ whole genome shotgun (WGS) entry which is preliminary data.</text>
</comment>
<dbReference type="EMBL" id="JAIWYP010000001">
    <property type="protein sequence ID" value="KAH3885079.1"/>
    <property type="molecule type" value="Genomic_DNA"/>
</dbReference>
<evidence type="ECO:0000313" key="1">
    <source>
        <dbReference type="EMBL" id="KAH3885079.1"/>
    </source>
</evidence>
<organism evidence="1 2">
    <name type="scientific">Dreissena polymorpha</name>
    <name type="common">Zebra mussel</name>
    <name type="synonym">Mytilus polymorpha</name>
    <dbReference type="NCBI Taxonomy" id="45954"/>
    <lineage>
        <taxon>Eukaryota</taxon>
        <taxon>Metazoa</taxon>
        <taxon>Spiralia</taxon>
        <taxon>Lophotrochozoa</taxon>
        <taxon>Mollusca</taxon>
        <taxon>Bivalvia</taxon>
        <taxon>Autobranchia</taxon>
        <taxon>Heteroconchia</taxon>
        <taxon>Euheterodonta</taxon>
        <taxon>Imparidentia</taxon>
        <taxon>Neoheterodontei</taxon>
        <taxon>Myida</taxon>
        <taxon>Dreissenoidea</taxon>
        <taxon>Dreissenidae</taxon>
        <taxon>Dreissena</taxon>
    </lineage>
</organism>
<dbReference type="Proteomes" id="UP000828390">
    <property type="component" value="Unassembled WGS sequence"/>
</dbReference>
<keyword evidence="2" id="KW-1185">Reference proteome</keyword>
<accession>A0A9D4N0K1</accession>
<protein>
    <submittedName>
        <fullName evidence="1">Uncharacterized protein</fullName>
    </submittedName>
</protein>
<proteinExistence type="predicted"/>
<name>A0A9D4N0K1_DREPO</name>
<evidence type="ECO:0000313" key="2">
    <source>
        <dbReference type="Proteomes" id="UP000828390"/>
    </source>
</evidence>
<dbReference type="AlphaFoldDB" id="A0A9D4N0K1"/>
<sequence>MLFAFGVASMQSRIIKSSPNNIYVHRKACGSDSCIQRMSSSLTNTTVEPVNLCVGLKVPGFKETPICIYDPKIDAHISALLSASGLWECHLLTVVHKILSREPDVEFMDIGCNL</sequence>
<reference evidence="1" key="1">
    <citation type="journal article" date="2019" name="bioRxiv">
        <title>The Genome of the Zebra Mussel, Dreissena polymorpha: A Resource for Invasive Species Research.</title>
        <authorList>
            <person name="McCartney M.A."/>
            <person name="Auch B."/>
            <person name="Kono T."/>
            <person name="Mallez S."/>
            <person name="Zhang Y."/>
            <person name="Obille A."/>
            <person name="Becker A."/>
            <person name="Abrahante J.E."/>
            <person name="Garbe J."/>
            <person name="Badalamenti J.P."/>
            <person name="Herman A."/>
            <person name="Mangelson H."/>
            <person name="Liachko I."/>
            <person name="Sullivan S."/>
            <person name="Sone E.D."/>
            <person name="Koren S."/>
            <person name="Silverstein K.A.T."/>
            <person name="Beckman K.B."/>
            <person name="Gohl D.M."/>
        </authorList>
    </citation>
    <scope>NUCLEOTIDE SEQUENCE</scope>
    <source>
        <strain evidence="1">Duluth1</strain>
        <tissue evidence="1">Whole animal</tissue>
    </source>
</reference>
<gene>
    <name evidence="1" type="ORF">DPMN_009068</name>
</gene>